<sequence length="224" mass="24781">MSESRRKTSLEEALDAIPVFPLPQVVLFPEALLPLHIFEPRYRAMIRDCLDTHGAIAIAQLMNGEDEWGQPAFHSVCGGGVILEHHPLPDGRSNIVVLGRARLRLVELPPDDPERFPYRRAKATVLEPLDVSVPETERTALVATASMFSNEVRIHDASFVFQVPASLPAGQLADVCAGQLVVDPTMRQAILEELDPRERVQMVTSQLAIQHGAMLKDDVSRVLN</sequence>
<evidence type="ECO:0000313" key="2">
    <source>
        <dbReference type="EMBL" id="AKU97595.1"/>
    </source>
</evidence>
<name>A0A0K1PVN8_9BACT</name>
<proteinExistence type="predicted"/>
<dbReference type="PANTHER" id="PTHR46732">
    <property type="entry name" value="ATP-DEPENDENT PROTEASE LA (LON) DOMAIN PROTEIN"/>
    <property type="match status" value="1"/>
</dbReference>
<accession>A0A0K1PVN8</accession>
<evidence type="ECO:0000259" key="1">
    <source>
        <dbReference type="PROSITE" id="PS51787"/>
    </source>
</evidence>
<dbReference type="SMART" id="SM00464">
    <property type="entry name" value="LON"/>
    <property type="match status" value="1"/>
</dbReference>
<keyword evidence="3" id="KW-1185">Reference proteome</keyword>
<dbReference type="Gene3D" id="2.30.130.40">
    <property type="entry name" value="LON domain-like"/>
    <property type="match status" value="1"/>
</dbReference>
<dbReference type="STRING" id="1391654.AKJ09_04259"/>
<dbReference type="PATRIC" id="fig|1391654.3.peg.4316"/>
<dbReference type="RefSeq" id="WP_169927673.1">
    <property type="nucleotide sequence ID" value="NZ_CP012333.1"/>
</dbReference>
<organism evidence="2 3">
    <name type="scientific">Labilithrix luteola</name>
    <dbReference type="NCBI Taxonomy" id="1391654"/>
    <lineage>
        <taxon>Bacteria</taxon>
        <taxon>Pseudomonadati</taxon>
        <taxon>Myxococcota</taxon>
        <taxon>Polyangia</taxon>
        <taxon>Polyangiales</taxon>
        <taxon>Labilitrichaceae</taxon>
        <taxon>Labilithrix</taxon>
    </lineage>
</organism>
<dbReference type="InterPro" id="IPR003111">
    <property type="entry name" value="Lon_prtase_N"/>
</dbReference>
<dbReference type="InterPro" id="IPR046336">
    <property type="entry name" value="Lon_prtase_N_sf"/>
</dbReference>
<dbReference type="PANTHER" id="PTHR46732:SF8">
    <property type="entry name" value="ATP-DEPENDENT PROTEASE LA (LON) DOMAIN PROTEIN"/>
    <property type="match status" value="1"/>
</dbReference>
<dbReference type="PROSITE" id="PS51787">
    <property type="entry name" value="LON_N"/>
    <property type="match status" value="1"/>
</dbReference>
<protein>
    <recommendedName>
        <fullName evidence="1">Lon N-terminal domain-containing protein</fullName>
    </recommendedName>
</protein>
<dbReference type="SUPFAM" id="SSF88697">
    <property type="entry name" value="PUA domain-like"/>
    <property type="match status" value="1"/>
</dbReference>
<dbReference type="EMBL" id="CP012333">
    <property type="protein sequence ID" value="AKU97595.1"/>
    <property type="molecule type" value="Genomic_DNA"/>
</dbReference>
<reference evidence="2 3" key="1">
    <citation type="submission" date="2015-08" db="EMBL/GenBank/DDBJ databases">
        <authorList>
            <person name="Babu N.S."/>
            <person name="Beckwith C.J."/>
            <person name="Beseler K.G."/>
            <person name="Brison A."/>
            <person name="Carone J.V."/>
            <person name="Caskin T.P."/>
            <person name="Diamond M."/>
            <person name="Durham M.E."/>
            <person name="Foxe J.M."/>
            <person name="Go M."/>
            <person name="Henderson B.A."/>
            <person name="Jones I.B."/>
            <person name="McGettigan J.A."/>
            <person name="Micheletti S.J."/>
            <person name="Nasrallah M.E."/>
            <person name="Ortiz D."/>
            <person name="Piller C.R."/>
            <person name="Privatt S.R."/>
            <person name="Schneider S.L."/>
            <person name="Sharp S."/>
            <person name="Smith T.C."/>
            <person name="Stanton J.D."/>
            <person name="Ullery H.E."/>
            <person name="Wilson R.J."/>
            <person name="Serrano M.G."/>
            <person name="Buck G."/>
            <person name="Lee V."/>
            <person name="Wang Y."/>
            <person name="Carvalho R."/>
            <person name="Voegtly L."/>
            <person name="Shi R."/>
            <person name="Duckworth R."/>
            <person name="Johnson A."/>
            <person name="Loviza R."/>
            <person name="Walstead R."/>
            <person name="Shah Z."/>
            <person name="Kiflezghi M."/>
            <person name="Wade K."/>
            <person name="Ball S.L."/>
            <person name="Bradley K.W."/>
            <person name="Asai D.J."/>
            <person name="Bowman C.A."/>
            <person name="Russell D.A."/>
            <person name="Pope W.H."/>
            <person name="Jacobs-Sera D."/>
            <person name="Hendrix R.W."/>
            <person name="Hatfull G.F."/>
        </authorList>
    </citation>
    <scope>NUCLEOTIDE SEQUENCE [LARGE SCALE GENOMIC DNA]</scope>
    <source>
        <strain evidence="2 3">DSM 27648</strain>
    </source>
</reference>
<dbReference type="InterPro" id="IPR015947">
    <property type="entry name" value="PUA-like_sf"/>
</dbReference>
<evidence type="ECO:0000313" key="3">
    <source>
        <dbReference type="Proteomes" id="UP000064967"/>
    </source>
</evidence>
<dbReference type="Pfam" id="PF02190">
    <property type="entry name" value="LON_substr_bdg"/>
    <property type="match status" value="1"/>
</dbReference>
<dbReference type="KEGG" id="llu:AKJ09_04259"/>
<gene>
    <name evidence="2" type="ORF">AKJ09_04259</name>
</gene>
<dbReference type="Proteomes" id="UP000064967">
    <property type="component" value="Chromosome"/>
</dbReference>
<feature type="domain" description="Lon N-terminal" evidence="1">
    <location>
        <begin position="17"/>
        <end position="211"/>
    </location>
</feature>
<dbReference type="AlphaFoldDB" id="A0A0K1PVN8"/>
<dbReference type="Gene3D" id="1.20.58.1480">
    <property type="match status" value="1"/>
</dbReference>